<dbReference type="PROSITE" id="PS51257">
    <property type="entry name" value="PROKAR_LIPOPROTEIN"/>
    <property type="match status" value="1"/>
</dbReference>
<name>A0A6B0SU57_9EURY</name>
<feature type="compositionally biased region" description="Low complexity" evidence="1">
    <location>
        <begin position="39"/>
        <end position="58"/>
    </location>
</feature>
<dbReference type="OrthoDB" id="312460at2157"/>
<dbReference type="Proteomes" id="UP000471521">
    <property type="component" value="Unassembled WGS sequence"/>
</dbReference>
<dbReference type="Gene3D" id="1.10.390.10">
    <property type="entry name" value="Neutral Protease Domain 2"/>
    <property type="match status" value="1"/>
</dbReference>
<protein>
    <recommendedName>
        <fullName evidence="4">DUF4157 domain-containing protein</fullName>
    </recommendedName>
</protein>
<dbReference type="RefSeq" id="WP_159527692.1">
    <property type="nucleotide sequence ID" value="NZ_WUUU01000250.1"/>
</dbReference>
<dbReference type="EMBL" id="WUUU01000250">
    <property type="protein sequence ID" value="MXR22340.1"/>
    <property type="molecule type" value="Genomic_DNA"/>
</dbReference>
<evidence type="ECO:0000256" key="1">
    <source>
        <dbReference type="SAM" id="MobiDB-lite"/>
    </source>
</evidence>
<proteinExistence type="predicted"/>
<evidence type="ECO:0008006" key="4">
    <source>
        <dbReference type="Google" id="ProtNLM"/>
    </source>
</evidence>
<dbReference type="AlphaFoldDB" id="A0A6B0SU57"/>
<sequence length="400" mass="42688">MNGGWPRVLAVCGLLVLAGCVAPAADHPAASNPGDIDQPTTPATTTAAGDTTTDAPEGVVVEGGSVDVDVNRTYERVQRLLGADFPGTRVVVRNLTQYKSADYGNVPFFRVFGIENPALDESEPTGLTTLDASVYVSPAGADSSRVEQVVAHEFVHVAQVREEMVPWFGGLSLERVTLDEQLARRSLVEGGAVYVTDAYSEEFLPEAESQSAYVEAGYENGSSGDRVVWSQYHFGAQYVNATVDDPTDLPAVYEDAPETTENVLHPGKTDDPAALDVDVSAEEYTRVDSLTVRVGELLTRITLRDVTNKSVAANASEGWANDRVVVFRESGAWDIAWVTRWDTPADADEFAAAARELGTEAGAVSEFRVDRLDDETVVVFAGSDDFLGTAAASGNVTVTA</sequence>
<reference evidence="2 3" key="1">
    <citation type="submission" date="2019-12" db="EMBL/GenBank/DDBJ databases">
        <title>Isolation and characterization of three novel carbon monoxide-oxidizing members of Halobacteria from salione crusts and soils.</title>
        <authorList>
            <person name="Myers M.R."/>
            <person name="King G.M."/>
        </authorList>
    </citation>
    <scope>NUCLEOTIDE SEQUENCE [LARGE SCALE GENOMIC DNA]</scope>
    <source>
        <strain evidence="2 3">PCN9</strain>
    </source>
</reference>
<dbReference type="InterPro" id="IPR027268">
    <property type="entry name" value="Peptidase_M4/M1_CTD_sf"/>
</dbReference>
<accession>A0A6B0SU57</accession>
<gene>
    <name evidence="2" type="ORF">GRX66_17750</name>
</gene>
<comment type="caution">
    <text evidence="2">The sequence shown here is derived from an EMBL/GenBank/DDBJ whole genome shotgun (WGS) entry which is preliminary data.</text>
</comment>
<evidence type="ECO:0000313" key="3">
    <source>
        <dbReference type="Proteomes" id="UP000471521"/>
    </source>
</evidence>
<evidence type="ECO:0000313" key="2">
    <source>
        <dbReference type="EMBL" id="MXR22340.1"/>
    </source>
</evidence>
<keyword evidence="3" id="KW-1185">Reference proteome</keyword>
<organism evidence="2 3">
    <name type="scientific">Halobacterium bonnevillei</name>
    <dbReference type="NCBI Taxonomy" id="2692200"/>
    <lineage>
        <taxon>Archaea</taxon>
        <taxon>Methanobacteriati</taxon>
        <taxon>Methanobacteriota</taxon>
        <taxon>Stenosarchaea group</taxon>
        <taxon>Halobacteria</taxon>
        <taxon>Halobacteriales</taxon>
        <taxon>Halobacteriaceae</taxon>
        <taxon>Halobacterium</taxon>
    </lineage>
</organism>
<feature type="region of interest" description="Disordered" evidence="1">
    <location>
        <begin position="30"/>
        <end position="58"/>
    </location>
</feature>